<feature type="chain" id="PRO_5045492364" evidence="1">
    <location>
        <begin position="26"/>
        <end position="175"/>
    </location>
</feature>
<name>A0ABV0FZC3_9BURK</name>
<keyword evidence="4" id="KW-1185">Reference proteome</keyword>
<dbReference type="Proteomes" id="UP001495147">
    <property type="component" value="Unassembled WGS sequence"/>
</dbReference>
<reference evidence="3 4" key="1">
    <citation type="submission" date="2024-05" db="EMBL/GenBank/DDBJ databases">
        <title>Roseateles sp. DJS-2-20 16S ribosomal RNA gene Genome sequencing and assembly.</title>
        <authorList>
            <person name="Woo H."/>
        </authorList>
    </citation>
    <scope>NUCLEOTIDE SEQUENCE [LARGE SCALE GENOMIC DNA]</scope>
    <source>
        <strain evidence="3 4">DJS-2-20</strain>
    </source>
</reference>
<accession>A0ABV0FZC3</accession>
<protein>
    <submittedName>
        <fullName evidence="3">PEP-CTERM sorting domain-containing protein</fullName>
    </submittedName>
</protein>
<feature type="signal peptide" evidence="1">
    <location>
        <begin position="1"/>
        <end position="25"/>
    </location>
</feature>
<dbReference type="RefSeq" id="WP_347703068.1">
    <property type="nucleotide sequence ID" value="NZ_JBDPZD010000001.1"/>
</dbReference>
<evidence type="ECO:0000313" key="3">
    <source>
        <dbReference type="EMBL" id="MEO3690236.1"/>
    </source>
</evidence>
<dbReference type="EMBL" id="JBDPZD010000001">
    <property type="protein sequence ID" value="MEO3690236.1"/>
    <property type="molecule type" value="Genomic_DNA"/>
</dbReference>
<comment type="caution">
    <text evidence="3">The sequence shown here is derived from an EMBL/GenBank/DDBJ whole genome shotgun (WGS) entry which is preliminary data.</text>
</comment>
<feature type="domain" description="Ice-binding protein C-terminal" evidence="2">
    <location>
        <begin position="150"/>
        <end position="172"/>
    </location>
</feature>
<sequence>MNTRRLCAALLGLASFALPALTAHAAPTVTVTASGGSFYSLADGYSAATNPASSAISDSFGDVEFLSDDFNLAFDFRSDGSFDVYGLAALASGVYDFDFSDLGGRLVRAGWDGAAAGLTLTVLDADSLRLSIDGQAFTPDTNAPFSGRFAVPEPAGLAWLGLGLIGLVQRRRTAA</sequence>
<keyword evidence="1" id="KW-0732">Signal</keyword>
<evidence type="ECO:0000259" key="2">
    <source>
        <dbReference type="Pfam" id="PF07589"/>
    </source>
</evidence>
<evidence type="ECO:0000256" key="1">
    <source>
        <dbReference type="SAM" id="SignalP"/>
    </source>
</evidence>
<gene>
    <name evidence="3" type="ORF">ABDJ85_02090</name>
</gene>
<proteinExistence type="predicted"/>
<organism evidence="3 4">
    <name type="scientific">Roseateles paludis</name>
    <dbReference type="NCBI Taxonomy" id="3145238"/>
    <lineage>
        <taxon>Bacteria</taxon>
        <taxon>Pseudomonadati</taxon>
        <taxon>Pseudomonadota</taxon>
        <taxon>Betaproteobacteria</taxon>
        <taxon>Burkholderiales</taxon>
        <taxon>Sphaerotilaceae</taxon>
        <taxon>Roseateles</taxon>
    </lineage>
</organism>
<dbReference type="InterPro" id="IPR013424">
    <property type="entry name" value="Ice-binding_C"/>
</dbReference>
<evidence type="ECO:0000313" key="4">
    <source>
        <dbReference type="Proteomes" id="UP001495147"/>
    </source>
</evidence>
<dbReference type="Pfam" id="PF07589">
    <property type="entry name" value="PEP-CTERM"/>
    <property type="match status" value="1"/>
</dbReference>